<dbReference type="GO" id="GO:0044781">
    <property type="term" value="P:bacterial-type flagellum organization"/>
    <property type="evidence" value="ECO:0007669"/>
    <property type="project" value="UniProtKB-KW"/>
</dbReference>
<dbReference type="EMBL" id="LAYY01000005">
    <property type="protein sequence ID" value="KKK38986.1"/>
    <property type="molecule type" value="Genomic_DNA"/>
</dbReference>
<keyword evidence="8" id="KW-0966">Cell projection</keyword>
<comment type="caution">
    <text evidence="8">The sequence shown here is derived from an EMBL/GenBank/DDBJ whole genome shotgun (WGS) entry which is preliminary data.</text>
</comment>
<dbReference type="PATRIC" id="fig|1408103.3.peg.1460"/>
<sequence length="89" mass="10354">MNIDKSSGPFYIQPYQKQTQVSKVEKTKPVQNEDQLQISQQAKEMFEKKGADPARQEKIKALKAQIQSGEYQVSPEQVANKVYKFWFDK</sequence>
<dbReference type="InterPro" id="IPR007412">
    <property type="entry name" value="FlgM"/>
</dbReference>
<keyword evidence="6" id="KW-0804">Transcription</keyword>
<organism evidence="8 9">
    <name type="scientific">Mesobacillus campisalis</name>
    <dbReference type="NCBI Taxonomy" id="1408103"/>
    <lineage>
        <taxon>Bacteria</taxon>
        <taxon>Bacillati</taxon>
        <taxon>Bacillota</taxon>
        <taxon>Bacilli</taxon>
        <taxon>Bacillales</taxon>
        <taxon>Bacillaceae</taxon>
        <taxon>Mesobacillus</taxon>
    </lineage>
</organism>
<keyword evidence="5" id="KW-0805">Transcription regulation</keyword>
<keyword evidence="4" id="KW-1005">Bacterial flagellum biogenesis</keyword>
<gene>
    <name evidence="8" type="ORF">WQ57_06480</name>
</gene>
<dbReference type="RefSeq" id="WP_046522920.1">
    <property type="nucleotide sequence ID" value="NZ_LAYY01000005.1"/>
</dbReference>
<keyword evidence="8" id="KW-0282">Flagellum</keyword>
<proteinExistence type="inferred from homology"/>
<dbReference type="InterPro" id="IPR035890">
    <property type="entry name" value="Anti-sigma-28_factor_FlgM_sf"/>
</dbReference>
<evidence type="ECO:0000256" key="4">
    <source>
        <dbReference type="ARBA" id="ARBA00022795"/>
    </source>
</evidence>
<dbReference type="GO" id="GO:0045892">
    <property type="term" value="P:negative regulation of DNA-templated transcription"/>
    <property type="evidence" value="ECO:0007669"/>
    <property type="project" value="InterPro"/>
</dbReference>
<keyword evidence="9" id="KW-1185">Reference proteome</keyword>
<feature type="domain" description="Anti-sigma-28 factor FlgM C-terminal" evidence="7">
    <location>
        <begin position="34"/>
        <end position="82"/>
    </location>
</feature>
<reference evidence="8 9" key="1">
    <citation type="submission" date="2015-04" db="EMBL/GenBank/DDBJ databases">
        <title>Taxonomic description and genome sequence of Bacillus campisalis sp. nov., a novel member of the genus Bacillus isolated from solar saltern.</title>
        <authorList>
            <person name="Mathan Kumar R."/>
            <person name="Kaur G."/>
            <person name="Kumar A."/>
            <person name="Singh N.K."/>
            <person name="Kaur N."/>
            <person name="Kumar N."/>
            <person name="Mayilraj S."/>
        </authorList>
    </citation>
    <scope>NUCLEOTIDE SEQUENCE [LARGE SCALE GENOMIC DNA]</scope>
    <source>
        <strain evidence="8 9">SA2-6</strain>
    </source>
</reference>
<evidence type="ECO:0000259" key="7">
    <source>
        <dbReference type="Pfam" id="PF04316"/>
    </source>
</evidence>
<dbReference type="Proteomes" id="UP000034166">
    <property type="component" value="Unassembled WGS sequence"/>
</dbReference>
<keyword evidence="8" id="KW-0969">Cilium</keyword>
<comment type="similarity">
    <text evidence="1">Belongs to the FlgM family.</text>
</comment>
<dbReference type="Pfam" id="PF04316">
    <property type="entry name" value="FlgM"/>
    <property type="match status" value="1"/>
</dbReference>
<evidence type="ECO:0000256" key="5">
    <source>
        <dbReference type="ARBA" id="ARBA00023015"/>
    </source>
</evidence>
<dbReference type="OrthoDB" id="2991036at2"/>
<name>A0A0M2SZ49_9BACI</name>
<dbReference type="NCBIfam" id="TIGR03824">
    <property type="entry name" value="FlgM_jcvi"/>
    <property type="match status" value="1"/>
</dbReference>
<dbReference type="Gene3D" id="6.10.140.30">
    <property type="entry name" value="Anti-sigma-28 factor FlgM"/>
    <property type="match status" value="1"/>
</dbReference>
<evidence type="ECO:0000256" key="2">
    <source>
        <dbReference type="ARBA" id="ARBA00017823"/>
    </source>
</evidence>
<dbReference type="InterPro" id="IPR031316">
    <property type="entry name" value="FlgM_C"/>
</dbReference>
<evidence type="ECO:0000256" key="3">
    <source>
        <dbReference type="ARBA" id="ARBA00022491"/>
    </source>
</evidence>
<protein>
    <recommendedName>
        <fullName evidence="2">Negative regulator of flagellin synthesis</fullName>
    </recommendedName>
</protein>
<dbReference type="SUPFAM" id="SSF101498">
    <property type="entry name" value="Anti-sigma factor FlgM"/>
    <property type="match status" value="1"/>
</dbReference>
<evidence type="ECO:0000313" key="8">
    <source>
        <dbReference type="EMBL" id="KKK38986.1"/>
    </source>
</evidence>
<evidence type="ECO:0000256" key="1">
    <source>
        <dbReference type="ARBA" id="ARBA00005322"/>
    </source>
</evidence>
<dbReference type="AlphaFoldDB" id="A0A0M2SZ49"/>
<accession>A0A0M2SZ49</accession>
<keyword evidence="3" id="KW-0678">Repressor</keyword>
<evidence type="ECO:0000256" key="6">
    <source>
        <dbReference type="ARBA" id="ARBA00023163"/>
    </source>
</evidence>
<evidence type="ECO:0000313" key="9">
    <source>
        <dbReference type="Proteomes" id="UP000034166"/>
    </source>
</evidence>